<comment type="caution">
    <text evidence="1">The sequence shown here is derived from an EMBL/GenBank/DDBJ whole genome shotgun (WGS) entry which is preliminary data.</text>
</comment>
<gene>
    <name evidence="1" type="ORF">BpJC7_15530</name>
</gene>
<keyword evidence="2" id="KW-1185">Reference proteome</keyword>
<name>A0A5J4JIA1_9BACI</name>
<proteinExistence type="predicted"/>
<evidence type="ECO:0000313" key="2">
    <source>
        <dbReference type="Proteomes" id="UP000391919"/>
    </source>
</evidence>
<dbReference type="AlphaFoldDB" id="A0A5J4JIA1"/>
<accession>A0A5J4JIA1</accession>
<protein>
    <submittedName>
        <fullName evidence="1">Uncharacterized protein</fullName>
    </submittedName>
</protein>
<sequence>MELQRQMFTGMSGGRRELEEQGCLHVYYYNYTRAKIQHIELLLIIYLYIETVKHYDDITSS</sequence>
<dbReference type="EMBL" id="BKZQ01000017">
    <property type="protein sequence ID" value="GER70250.1"/>
    <property type="molecule type" value="Genomic_DNA"/>
</dbReference>
<organism evidence="1 2">
    <name type="scientific">Weizmannia acidilactici</name>
    <dbReference type="NCBI Taxonomy" id="2607726"/>
    <lineage>
        <taxon>Bacteria</taxon>
        <taxon>Bacillati</taxon>
        <taxon>Bacillota</taxon>
        <taxon>Bacilli</taxon>
        <taxon>Bacillales</taxon>
        <taxon>Bacillaceae</taxon>
        <taxon>Heyndrickxia</taxon>
    </lineage>
</organism>
<reference evidence="1 2" key="1">
    <citation type="submission" date="2019-09" db="EMBL/GenBank/DDBJ databases">
        <title>Draft genome sequence of Bacillus sp. JC-7.</title>
        <authorList>
            <person name="Tanaka N."/>
            <person name="Shiwa Y."/>
            <person name="Fujita N."/>
            <person name="Tanasupawat S."/>
        </authorList>
    </citation>
    <scope>NUCLEOTIDE SEQUENCE [LARGE SCALE GENOMIC DNA]</scope>
    <source>
        <strain evidence="1 2">JC-7</strain>
    </source>
</reference>
<evidence type="ECO:0000313" key="1">
    <source>
        <dbReference type="EMBL" id="GER70250.1"/>
    </source>
</evidence>
<dbReference type="Proteomes" id="UP000391919">
    <property type="component" value="Unassembled WGS sequence"/>
</dbReference>